<evidence type="ECO:0000256" key="7">
    <source>
        <dbReference type="ARBA" id="ARBA00023085"/>
    </source>
</evidence>
<comment type="subcellular location">
    <subcellularLocation>
        <location evidence="1 9">Secreted</location>
        <location evidence="1 9">Cell wall</location>
    </subcellularLocation>
</comment>
<keyword evidence="9" id="KW-0964">Secreted</keyword>
<comment type="similarity">
    <text evidence="4">In the C-terminal section; belongs to the pectinesterase family.</text>
</comment>
<evidence type="ECO:0000256" key="5">
    <source>
        <dbReference type="ARBA" id="ARBA00022512"/>
    </source>
</evidence>
<dbReference type="GO" id="GO:0042545">
    <property type="term" value="P:cell wall modification"/>
    <property type="evidence" value="ECO:0007669"/>
    <property type="project" value="UniProtKB-UniRule"/>
</dbReference>
<feature type="domain" description="Pectinesterase inhibitor" evidence="10">
    <location>
        <begin position="15"/>
        <end position="121"/>
    </location>
</feature>
<dbReference type="InterPro" id="IPR018040">
    <property type="entry name" value="Pectinesterase_Tyr_AS"/>
</dbReference>
<dbReference type="GO" id="GO:0030599">
    <property type="term" value="F:pectinesterase activity"/>
    <property type="evidence" value="ECO:0007669"/>
    <property type="project" value="UniProtKB-UniRule"/>
</dbReference>
<dbReference type="FunFam" id="2.160.20.10:FF:000092">
    <property type="entry name" value="Putative pectinesterase 57"/>
    <property type="match status" value="1"/>
</dbReference>
<evidence type="ECO:0000256" key="3">
    <source>
        <dbReference type="ARBA" id="ARBA00006027"/>
    </source>
</evidence>
<dbReference type="SUPFAM" id="SSF51126">
    <property type="entry name" value="Pectin lyase-like"/>
    <property type="match status" value="1"/>
</dbReference>
<dbReference type="Gramene" id="ESW06826">
    <property type="protein sequence ID" value="ESW06826"/>
    <property type="gene ID" value="PHAVU_010G080000g"/>
</dbReference>
<dbReference type="EC" id="3.1.1.11" evidence="9"/>
<evidence type="ECO:0000256" key="1">
    <source>
        <dbReference type="ARBA" id="ARBA00004191"/>
    </source>
</evidence>
<dbReference type="EMBL" id="CM002297">
    <property type="protein sequence ID" value="ESW06826.1"/>
    <property type="molecule type" value="Genomic_DNA"/>
</dbReference>
<protein>
    <recommendedName>
        <fullName evidence="9">Pectinesterase</fullName>
        <ecNumber evidence="9">3.1.1.11</ecNumber>
    </recommendedName>
</protein>
<dbReference type="STRING" id="3885.V7ARI2"/>
<dbReference type="InterPro" id="IPR006501">
    <property type="entry name" value="Pectinesterase_inhib_dom"/>
</dbReference>
<evidence type="ECO:0000259" key="10">
    <source>
        <dbReference type="SMART" id="SM00856"/>
    </source>
</evidence>
<dbReference type="OMA" id="WNENSAL"/>
<dbReference type="eggNOG" id="ENOG502QSQ4">
    <property type="taxonomic scope" value="Eukaryota"/>
</dbReference>
<dbReference type="SUPFAM" id="SSF101148">
    <property type="entry name" value="Plant invertase/pectin methylesterase inhibitor"/>
    <property type="match status" value="1"/>
</dbReference>
<comment type="pathway">
    <text evidence="2 9">Glycan metabolism; pectin degradation; 2-dehydro-3-deoxy-D-gluconate from pectin: step 1/5.</text>
</comment>
<dbReference type="SMART" id="SM00856">
    <property type="entry name" value="PMEI"/>
    <property type="match status" value="1"/>
</dbReference>
<organism evidence="11 12">
    <name type="scientific">Phaseolus vulgaris</name>
    <name type="common">Kidney bean</name>
    <name type="synonym">French bean</name>
    <dbReference type="NCBI Taxonomy" id="3885"/>
    <lineage>
        <taxon>Eukaryota</taxon>
        <taxon>Viridiplantae</taxon>
        <taxon>Streptophyta</taxon>
        <taxon>Embryophyta</taxon>
        <taxon>Tracheophyta</taxon>
        <taxon>Spermatophyta</taxon>
        <taxon>Magnoliopsida</taxon>
        <taxon>eudicotyledons</taxon>
        <taxon>Gunneridae</taxon>
        <taxon>Pentapetalae</taxon>
        <taxon>rosids</taxon>
        <taxon>fabids</taxon>
        <taxon>Fabales</taxon>
        <taxon>Fabaceae</taxon>
        <taxon>Papilionoideae</taxon>
        <taxon>50 kb inversion clade</taxon>
        <taxon>NPAAA clade</taxon>
        <taxon>indigoferoid/millettioid clade</taxon>
        <taxon>Phaseoleae</taxon>
        <taxon>Phaseolus</taxon>
    </lineage>
</organism>
<dbReference type="NCBIfam" id="TIGR01614">
    <property type="entry name" value="PME_inhib"/>
    <property type="match status" value="1"/>
</dbReference>
<evidence type="ECO:0000313" key="11">
    <source>
        <dbReference type="EMBL" id="ESW06826.1"/>
    </source>
</evidence>
<evidence type="ECO:0000256" key="6">
    <source>
        <dbReference type="ARBA" id="ARBA00022801"/>
    </source>
</evidence>
<accession>V7ARI2</accession>
<dbReference type="GO" id="GO:0045490">
    <property type="term" value="P:pectin catabolic process"/>
    <property type="evidence" value="ECO:0007669"/>
    <property type="project" value="UniProtKB-UniRule"/>
</dbReference>
<keyword evidence="7 9" id="KW-0063">Aspartyl esterase</keyword>
<name>V7ARI2_PHAVU</name>
<keyword evidence="5 9" id="KW-0134">Cell wall</keyword>
<dbReference type="InterPro" id="IPR000070">
    <property type="entry name" value="Pectinesterase_cat"/>
</dbReference>
<dbReference type="AlphaFoldDB" id="V7ARI2"/>
<dbReference type="OrthoDB" id="2019149at2759"/>
<keyword evidence="12" id="KW-1185">Reference proteome</keyword>
<dbReference type="InterPro" id="IPR012334">
    <property type="entry name" value="Pectin_lyas_fold"/>
</dbReference>
<dbReference type="Proteomes" id="UP000000226">
    <property type="component" value="Chromosome 10"/>
</dbReference>
<evidence type="ECO:0000256" key="4">
    <source>
        <dbReference type="ARBA" id="ARBA00007786"/>
    </source>
</evidence>
<evidence type="ECO:0000256" key="9">
    <source>
        <dbReference type="RuleBase" id="RU000589"/>
    </source>
</evidence>
<reference evidence="12" key="1">
    <citation type="journal article" date="2014" name="Nat. Genet.">
        <title>A reference genome for common bean and genome-wide analysis of dual domestications.</title>
        <authorList>
            <person name="Schmutz J."/>
            <person name="McClean P.E."/>
            <person name="Mamidi S."/>
            <person name="Wu G.A."/>
            <person name="Cannon S.B."/>
            <person name="Grimwood J."/>
            <person name="Jenkins J."/>
            <person name="Shu S."/>
            <person name="Song Q."/>
            <person name="Chavarro C."/>
            <person name="Torres-Torres M."/>
            <person name="Geffroy V."/>
            <person name="Moghaddam S.M."/>
            <person name="Gao D."/>
            <person name="Abernathy B."/>
            <person name="Barry K."/>
            <person name="Blair M."/>
            <person name="Brick M.A."/>
            <person name="Chovatia M."/>
            <person name="Gepts P."/>
            <person name="Goodstein D.M."/>
            <person name="Gonzales M."/>
            <person name="Hellsten U."/>
            <person name="Hyten D.L."/>
            <person name="Jia G."/>
            <person name="Kelly J.D."/>
            <person name="Kudrna D."/>
            <person name="Lee R."/>
            <person name="Richard M.M."/>
            <person name="Miklas P.N."/>
            <person name="Osorno J.M."/>
            <person name="Rodrigues J."/>
            <person name="Thareau V."/>
            <person name="Urrea C.A."/>
            <person name="Wang M."/>
            <person name="Yu Y."/>
            <person name="Zhang M."/>
            <person name="Wing R.A."/>
            <person name="Cregan P.B."/>
            <person name="Rokhsar D.S."/>
            <person name="Jackson S.A."/>
        </authorList>
    </citation>
    <scope>NUCLEOTIDE SEQUENCE [LARGE SCALE GENOMIC DNA]</scope>
    <source>
        <strain evidence="12">cv. G19833</strain>
    </source>
</reference>
<dbReference type="Pfam" id="PF04043">
    <property type="entry name" value="PMEI"/>
    <property type="match status" value="1"/>
</dbReference>
<comment type="similarity">
    <text evidence="3">In the N-terminal section; belongs to the PMEI family.</text>
</comment>
<comment type="catalytic activity">
    <reaction evidence="9">
        <text>[(1-&gt;4)-alpha-D-galacturonosyl methyl ester](n) + n H2O = [(1-&gt;4)-alpha-D-galacturonosyl](n) + n methanol + n H(+)</text>
        <dbReference type="Rhea" id="RHEA:22380"/>
        <dbReference type="Rhea" id="RHEA-COMP:14570"/>
        <dbReference type="Rhea" id="RHEA-COMP:14573"/>
        <dbReference type="ChEBI" id="CHEBI:15377"/>
        <dbReference type="ChEBI" id="CHEBI:15378"/>
        <dbReference type="ChEBI" id="CHEBI:17790"/>
        <dbReference type="ChEBI" id="CHEBI:140522"/>
        <dbReference type="ChEBI" id="CHEBI:140523"/>
        <dbReference type="EC" id="3.1.1.11"/>
    </reaction>
</comment>
<dbReference type="InterPro" id="IPR011050">
    <property type="entry name" value="Pectin_lyase_fold/virulence"/>
</dbReference>
<comment type="function">
    <text evidence="9">Acts in the modification of cell walls via demethylesterification of cell wall pectin.</text>
</comment>
<dbReference type="InterPro" id="IPR033131">
    <property type="entry name" value="Pectinesterase_Asp_AS"/>
</dbReference>
<evidence type="ECO:0000313" key="12">
    <source>
        <dbReference type="Proteomes" id="UP000000226"/>
    </source>
</evidence>
<keyword evidence="9" id="KW-0732">Signal</keyword>
<dbReference type="PANTHER" id="PTHR31707">
    <property type="entry name" value="PECTINESTERASE"/>
    <property type="match status" value="1"/>
</dbReference>
<evidence type="ECO:0000256" key="8">
    <source>
        <dbReference type="PROSITE-ProRule" id="PRU10040"/>
    </source>
</evidence>
<feature type="active site" evidence="8">
    <location>
        <position position="291"/>
    </location>
</feature>
<dbReference type="Pfam" id="PF01095">
    <property type="entry name" value="Pectinesterase"/>
    <property type="match status" value="2"/>
</dbReference>
<evidence type="ECO:0000256" key="2">
    <source>
        <dbReference type="ARBA" id="ARBA00005184"/>
    </source>
</evidence>
<keyword evidence="6 9" id="KW-0378">Hydrolase</keyword>
<proteinExistence type="inferred from homology"/>
<dbReference type="PROSITE" id="PS00800">
    <property type="entry name" value="PECTINESTERASE_1"/>
    <property type="match status" value="1"/>
</dbReference>
<dbReference type="GO" id="GO:0004857">
    <property type="term" value="F:enzyme inhibitor activity"/>
    <property type="evidence" value="ECO:0007669"/>
    <property type="project" value="InterPro"/>
</dbReference>
<gene>
    <name evidence="11" type="ORF">PHAVU_010G080000g</name>
</gene>
<dbReference type="PROSITE" id="PS00503">
    <property type="entry name" value="PECTINESTERASE_2"/>
    <property type="match status" value="1"/>
</dbReference>
<sequence>MACFCLLLPLFIAFQLLSFISCYSLNFGATKLQTLNHCGNPRETTAWANCVELYEQTIRKLNETLDPNIDYSQVDAQAWLSTTLTNLEACKAGFYDLGVQDYVLPFMSNNVTKLLSSTLALNKVQYEEPIYKDGFPTWVKPSDRKLVAKDGSAKYTIVSAAINAAPKSSSGMYVIYVKSGVYNEQVEIKAKNIMLVGDGIGKTIIIGSKSVGGGITTFRSATVVVLGDGFVAQAITFRNTAGAENHQVVALCSGSDLSVFYKCSFEGYQDTLYVHYDRNFYRECDIYGTIDFIFGNVVVTYLGRPWKQYSRTVFMKTYLDGLINPAGWLEWSEYMNTDPGSSTARRVKWKVFRVMTMASEASKFIVANFITGNTWLPSTIVPFISPL</sequence>
<dbReference type="SMR" id="V7ARI2"/>
<feature type="chain" id="PRO_5005148931" description="Pectinesterase" evidence="9">
    <location>
        <begin position="23"/>
        <end position="387"/>
    </location>
</feature>
<dbReference type="UniPathway" id="UPA00545">
    <property type="reaction ID" value="UER00823"/>
</dbReference>
<dbReference type="Gene3D" id="2.160.20.10">
    <property type="entry name" value="Single-stranded right-handed beta-helix, Pectin lyase-like"/>
    <property type="match status" value="2"/>
</dbReference>
<keyword evidence="9" id="KW-0961">Cell wall biogenesis/degradation</keyword>
<dbReference type="InterPro" id="IPR035513">
    <property type="entry name" value="Invertase/methylesterase_inhib"/>
</dbReference>
<feature type="signal peptide" evidence="9">
    <location>
        <begin position="1"/>
        <end position="22"/>
    </location>
</feature>
<dbReference type="Gene3D" id="1.20.140.40">
    <property type="entry name" value="Invertase/pectin methylesterase inhibitor family protein"/>
    <property type="match status" value="1"/>
</dbReference>